<dbReference type="Pfam" id="PF02517">
    <property type="entry name" value="Rce1-like"/>
    <property type="match status" value="1"/>
</dbReference>
<reference evidence="4 5" key="1">
    <citation type="submission" date="2011-01" db="EMBL/GenBank/DDBJ databases">
        <authorList>
            <person name="Muzny D."/>
            <person name="Qin X."/>
            <person name="Deng J."/>
            <person name="Jiang H."/>
            <person name="Liu Y."/>
            <person name="Qu J."/>
            <person name="Song X.-Z."/>
            <person name="Zhang L."/>
            <person name="Thornton R."/>
            <person name="Coyle M."/>
            <person name="Francisco L."/>
            <person name="Jackson L."/>
            <person name="Javaid M."/>
            <person name="Korchina V."/>
            <person name="Kovar C."/>
            <person name="Mata R."/>
            <person name="Mathew T."/>
            <person name="Ngo R."/>
            <person name="Nguyen L."/>
            <person name="Nguyen N."/>
            <person name="Okwuonu G."/>
            <person name="Ongeri F."/>
            <person name="Pham C."/>
            <person name="Simmons D."/>
            <person name="Wilczek-Boney K."/>
            <person name="Hale W."/>
            <person name="Jakkamsetti A."/>
            <person name="Pham P."/>
            <person name="Ruth R."/>
            <person name="San Lucas F."/>
            <person name="Warren J."/>
            <person name="Zhang J."/>
            <person name="Zhao Z."/>
            <person name="Zhou C."/>
            <person name="Zhu D."/>
            <person name="Lee S."/>
            <person name="Bess C."/>
            <person name="Blankenburg K."/>
            <person name="Forbes L."/>
            <person name="Fu Q."/>
            <person name="Gubbala S."/>
            <person name="Hirani K."/>
            <person name="Jayaseelan J.C."/>
            <person name="Lara F."/>
            <person name="Munidasa M."/>
            <person name="Palculict T."/>
            <person name="Patil S."/>
            <person name="Pu L.-L."/>
            <person name="Saada N."/>
            <person name="Tang L."/>
            <person name="Weissenberger G."/>
            <person name="Zhu Y."/>
            <person name="Hemphill L."/>
            <person name="Shang Y."/>
            <person name="Youmans B."/>
            <person name="Ayvaz T."/>
            <person name="Ross M."/>
            <person name="Santibanez J."/>
            <person name="Aqrawi P."/>
            <person name="Gross S."/>
            <person name="Joshi V."/>
            <person name="Fowler G."/>
            <person name="Nazareth L."/>
            <person name="Reid J."/>
            <person name="Worley K."/>
            <person name="Petrosino J."/>
            <person name="Highlander S."/>
            <person name="Gibbs R."/>
        </authorList>
    </citation>
    <scope>NUCLEOTIDE SEQUENCE [LARGE SCALE GENOMIC DNA]</scope>
    <source>
        <strain evidence="4 5">ATCC 12755</strain>
    </source>
</reference>
<feature type="domain" description="CAAX prenyl protease 2/Lysostaphin resistance protein A-like" evidence="3">
    <location>
        <begin position="105"/>
        <end position="196"/>
    </location>
</feature>
<keyword evidence="2" id="KW-0472">Membrane</keyword>
<keyword evidence="2" id="KW-0812">Transmembrane</keyword>
<dbReference type="InterPro" id="IPR003675">
    <property type="entry name" value="Rce1/LyrA-like_dom"/>
</dbReference>
<keyword evidence="2" id="KW-1133">Transmembrane helix</keyword>
<dbReference type="HOGENOM" id="CLU_1335788_0_0_9"/>
<dbReference type="GO" id="GO:0006508">
    <property type="term" value="P:proteolysis"/>
    <property type="evidence" value="ECO:0007669"/>
    <property type="project" value="UniProtKB-KW"/>
</dbReference>
<evidence type="ECO:0000256" key="1">
    <source>
        <dbReference type="ARBA" id="ARBA00009067"/>
    </source>
</evidence>
<evidence type="ECO:0000313" key="4">
    <source>
        <dbReference type="EMBL" id="EGC69583.1"/>
    </source>
</evidence>
<sequence length="205" mass="23695">MKKQSANFLLLTTIGIALIYQILSFINFPELLHVVFGTVWNLVFAFIAGYCLLRKDFLNQFKHFNFKSFAWGLPLVLFSGMLFSFLYSLIFGQPTPNAINDTLSVKMILFQVPFMLMGEELLSTNILIALQKKGLSFFWSTIICSILFAFWHIPAYGFHPIQLIFTIAPARLALNYVWKKSSSVWVSWICHFIYDSLGFIIFFLK</sequence>
<feature type="transmembrane region" description="Helical" evidence="2">
    <location>
        <begin position="7"/>
        <end position="26"/>
    </location>
</feature>
<keyword evidence="4" id="KW-0645">Protease</keyword>
<name>F0EJS6_ENTCA</name>
<dbReference type="EMBL" id="AEWT01000012">
    <property type="protein sequence ID" value="EGC69583.1"/>
    <property type="molecule type" value="Genomic_DNA"/>
</dbReference>
<feature type="transmembrane region" description="Helical" evidence="2">
    <location>
        <begin position="134"/>
        <end position="153"/>
    </location>
</feature>
<gene>
    <name evidence="4" type="ORF">HMPREF9087_1668</name>
</gene>
<evidence type="ECO:0000313" key="5">
    <source>
        <dbReference type="Proteomes" id="UP000004835"/>
    </source>
</evidence>
<dbReference type="RefSeq" id="WP_005234625.1">
    <property type="nucleotide sequence ID" value="NZ_GL872323.1"/>
</dbReference>
<dbReference type="AlphaFoldDB" id="F0EJS6"/>
<keyword evidence="4" id="KW-0378">Hydrolase</keyword>
<evidence type="ECO:0000256" key="2">
    <source>
        <dbReference type="SAM" id="Phobius"/>
    </source>
</evidence>
<feature type="transmembrane region" description="Helical" evidence="2">
    <location>
        <begin position="103"/>
        <end position="122"/>
    </location>
</feature>
<protein>
    <submittedName>
        <fullName evidence="4">CAAX amino terminal protease family protein</fullName>
    </submittedName>
</protein>
<comment type="caution">
    <text evidence="4">The sequence shown here is derived from an EMBL/GenBank/DDBJ whole genome shotgun (WGS) entry which is preliminary data.</text>
</comment>
<evidence type="ECO:0000259" key="3">
    <source>
        <dbReference type="Pfam" id="PF02517"/>
    </source>
</evidence>
<accession>F0EJS6</accession>
<proteinExistence type="inferred from homology"/>
<comment type="similarity">
    <text evidence="1">Belongs to the UPF0177 family.</text>
</comment>
<feature type="transmembrane region" description="Helical" evidence="2">
    <location>
        <begin position="185"/>
        <end position="204"/>
    </location>
</feature>
<feature type="transmembrane region" description="Helical" evidence="2">
    <location>
        <begin position="32"/>
        <end position="53"/>
    </location>
</feature>
<dbReference type="GO" id="GO:0004175">
    <property type="term" value="F:endopeptidase activity"/>
    <property type="evidence" value="ECO:0007669"/>
    <property type="project" value="UniProtKB-ARBA"/>
</dbReference>
<organism evidence="4 5">
    <name type="scientific">Enterococcus casseliflavus ATCC 12755</name>
    <dbReference type="NCBI Taxonomy" id="888066"/>
    <lineage>
        <taxon>Bacteria</taxon>
        <taxon>Bacillati</taxon>
        <taxon>Bacillota</taxon>
        <taxon>Bacilli</taxon>
        <taxon>Lactobacillales</taxon>
        <taxon>Enterococcaceae</taxon>
        <taxon>Enterococcus</taxon>
    </lineage>
</organism>
<dbReference type="GO" id="GO:0080120">
    <property type="term" value="P:CAAX-box protein maturation"/>
    <property type="evidence" value="ECO:0007669"/>
    <property type="project" value="UniProtKB-ARBA"/>
</dbReference>
<feature type="transmembrane region" description="Helical" evidence="2">
    <location>
        <begin position="69"/>
        <end position="91"/>
    </location>
</feature>
<dbReference type="Proteomes" id="UP000004835">
    <property type="component" value="Unassembled WGS sequence"/>
</dbReference>